<dbReference type="InterPro" id="IPR036683">
    <property type="entry name" value="CO_DH_flav_C_dom_sf"/>
</dbReference>
<evidence type="ECO:0000313" key="5">
    <source>
        <dbReference type="EMBL" id="KUH59133.1"/>
    </source>
</evidence>
<keyword evidence="6" id="KW-1185">Reference proteome</keyword>
<evidence type="ECO:0000259" key="4">
    <source>
        <dbReference type="PROSITE" id="PS51387"/>
    </source>
</evidence>
<comment type="caution">
    <text evidence="5">The sequence shown here is derived from an EMBL/GenBank/DDBJ whole genome shotgun (WGS) entry which is preliminary data.</text>
</comment>
<dbReference type="SUPFAM" id="SSF55447">
    <property type="entry name" value="CO dehydrogenase flavoprotein C-terminal domain-like"/>
    <property type="match status" value="1"/>
</dbReference>
<dbReference type="GO" id="GO:0002197">
    <property type="term" value="C:xanthine dehydrogenase complex"/>
    <property type="evidence" value="ECO:0007669"/>
    <property type="project" value="InterPro"/>
</dbReference>
<dbReference type="PANTHER" id="PTHR42659">
    <property type="entry name" value="XANTHINE DEHYDROGENASE SUBUNIT C-RELATED"/>
    <property type="match status" value="1"/>
</dbReference>
<evidence type="ECO:0000313" key="6">
    <source>
        <dbReference type="Proteomes" id="UP000054078"/>
    </source>
</evidence>
<dbReference type="EMBL" id="LOJF01000001">
    <property type="protein sequence ID" value="KUH59133.1"/>
    <property type="molecule type" value="Genomic_DNA"/>
</dbReference>
<evidence type="ECO:0000256" key="3">
    <source>
        <dbReference type="ARBA" id="ARBA00023002"/>
    </source>
</evidence>
<dbReference type="RefSeq" id="WP_059053079.1">
    <property type="nucleotide sequence ID" value="NZ_JAZHSO010000002.1"/>
</dbReference>
<dbReference type="SMART" id="SM01092">
    <property type="entry name" value="CO_deh_flav_C"/>
    <property type="match status" value="1"/>
</dbReference>
<proteinExistence type="predicted"/>
<dbReference type="Pfam" id="PF03450">
    <property type="entry name" value="CO_deh_flav_C"/>
    <property type="match status" value="1"/>
</dbReference>
<dbReference type="InterPro" id="IPR002346">
    <property type="entry name" value="Mopterin_DH_FAD-bd"/>
</dbReference>
<dbReference type="Pfam" id="PF00941">
    <property type="entry name" value="FAD_binding_5"/>
    <property type="match status" value="1"/>
</dbReference>
<dbReference type="InterPro" id="IPR016166">
    <property type="entry name" value="FAD-bd_PCMH"/>
</dbReference>
<dbReference type="InterPro" id="IPR050031">
    <property type="entry name" value="XdhB_XDHase"/>
</dbReference>
<dbReference type="AlphaFoldDB" id="A0A100YWT1"/>
<evidence type="ECO:0000256" key="1">
    <source>
        <dbReference type="ARBA" id="ARBA00022630"/>
    </source>
</evidence>
<dbReference type="NCBIfam" id="NF007427">
    <property type="entry name" value="PRK09971.1"/>
    <property type="match status" value="1"/>
</dbReference>
<name>A0A100YWT1_TRASO</name>
<reference evidence="5 6" key="1">
    <citation type="submission" date="2015-12" db="EMBL/GenBank/DDBJ databases">
        <title>Draft Genome Sequence of Olsenella scatoligenes SK9K4T; a Producer of 3-Methylindole- (skatole) and 4-Methylphenol- (p-cresol) Isolated from Pig Feces.</title>
        <authorList>
            <person name="Li X."/>
            <person name="Borg B."/>
            <person name="Canibe N."/>
        </authorList>
    </citation>
    <scope>NUCLEOTIDE SEQUENCE [LARGE SCALE GENOMIC DNA]</scope>
    <source>
        <strain evidence="5 6">SK9K4</strain>
    </source>
</reference>
<dbReference type="OrthoDB" id="9793944at2"/>
<organism evidence="5 6">
    <name type="scientific">Tractidigestivibacter scatoligenes</name>
    <name type="common">Olsenella scatoligenes</name>
    <dbReference type="NCBI Taxonomy" id="1299998"/>
    <lineage>
        <taxon>Bacteria</taxon>
        <taxon>Bacillati</taxon>
        <taxon>Actinomycetota</taxon>
        <taxon>Coriobacteriia</taxon>
        <taxon>Coriobacteriales</taxon>
        <taxon>Atopobiaceae</taxon>
        <taxon>Tractidigestivibacter</taxon>
    </lineage>
</organism>
<dbReference type="Gene3D" id="3.30.465.10">
    <property type="match status" value="1"/>
</dbReference>
<dbReference type="InterPro" id="IPR051312">
    <property type="entry name" value="Diverse_Substr_Oxidored"/>
</dbReference>
<dbReference type="InterPro" id="IPR016167">
    <property type="entry name" value="FAD-bd_PCMH_sub1"/>
</dbReference>
<dbReference type="Proteomes" id="UP000054078">
    <property type="component" value="Unassembled WGS sequence"/>
</dbReference>
<dbReference type="STRING" id="1299998.AUL39_02025"/>
<dbReference type="PANTHER" id="PTHR42659:SF9">
    <property type="entry name" value="XANTHINE DEHYDROGENASE FAD-BINDING SUBUNIT XDHB-RELATED"/>
    <property type="match status" value="1"/>
</dbReference>
<keyword evidence="3" id="KW-0560">Oxidoreductase</keyword>
<keyword evidence="2" id="KW-0274">FAD</keyword>
<keyword evidence="1" id="KW-0285">Flavoprotein</keyword>
<dbReference type="InterPro" id="IPR016169">
    <property type="entry name" value="FAD-bd_PCMH_sub2"/>
</dbReference>
<dbReference type="Gene3D" id="3.30.43.10">
    <property type="entry name" value="Uridine Diphospho-n-acetylenolpyruvylglucosamine Reductase, domain 2"/>
    <property type="match status" value="1"/>
</dbReference>
<dbReference type="GO" id="GO:0004854">
    <property type="term" value="F:xanthine dehydrogenase activity"/>
    <property type="evidence" value="ECO:0007669"/>
    <property type="project" value="InterPro"/>
</dbReference>
<dbReference type="PROSITE" id="PS51387">
    <property type="entry name" value="FAD_PCMH"/>
    <property type="match status" value="1"/>
</dbReference>
<dbReference type="NCBIfam" id="NF043083">
    <property type="entry name" value="XdhB_XDHase"/>
    <property type="match status" value="1"/>
</dbReference>
<accession>A0A100YWT1</accession>
<evidence type="ECO:0000256" key="2">
    <source>
        <dbReference type="ARBA" id="ARBA00022827"/>
    </source>
</evidence>
<dbReference type="InterPro" id="IPR036318">
    <property type="entry name" value="FAD-bd_PCMH-like_sf"/>
</dbReference>
<protein>
    <submittedName>
        <fullName evidence="5">Xanthine dehydrogenase</fullName>
    </submittedName>
</protein>
<dbReference type="FunFam" id="3.30.465.10:FF:000017">
    <property type="entry name" value="Xanthine dehydrogenase, FAD binding subunit"/>
    <property type="match status" value="1"/>
</dbReference>
<feature type="domain" description="FAD-binding PCMH-type" evidence="4">
    <location>
        <begin position="1"/>
        <end position="177"/>
    </location>
</feature>
<gene>
    <name evidence="5" type="ORF">AUL39_02025</name>
</gene>
<dbReference type="InterPro" id="IPR005107">
    <property type="entry name" value="CO_DH_flav_C"/>
</dbReference>
<dbReference type="Gene3D" id="3.30.390.50">
    <property type="entry name" value="CO dehydrogenase flavoprotein, C-terminal domain"/>
    <property type="match status" value="1"/>
</dbReference>
<sequence>MYDIESLYEATSVEDACRALAEDPQAIVIAGGTDVLVKVRGGKLAGAHLVSIHNLHDELDGVTLADDGTVEIGPITWFHHVTTSPVIQATVPTLGEACDTPGGPQLRVSGTIGGNVCNAATSADSASTLFAYGALLDVVSTRGKRTIPIEEWYAGPGRSYRERDEVLVKIRIPRDHYEGFTGHYFKYGKRRALEIATMGCCCLVKLGADKSTIDDIRLAFGVAAPTPMRATGAEDAVRGLSVAEAVEKIGELAQAETHPRDSWRASKDFRLQLIGEMSRRSLIEAARKGGADI</sequence>
<dbReference type="SUPFAM" id="SSF56176">
    <property type="entry name" value="FAD-binding/transporter-associated domain-like"/>
    <property type="match status" value="1"/>
</dbReference>
<dbReference type="GO" id="GO:0071949">
    <property type="term" value="F:FAD binding"/>
    <property type="evidence" value="ECO:0007669"/>
    <property type="project" value="InterPro"/>
</dbReference>